<comment type="caution">
    <text evidence="2">The sequence shown here is derived from an EMBL/GenBank/DDBJ whole genome shotgun (WGS) entry which is preliminary data.</text>
</comment>
<evidence type="ECO:0000313" key="3">
    <source>
        <dbReference type="Proteomes" id="UP001162131"/>
    </source>
</evidence>
<keyword evidence="1" id="KW-0812">Transmembrane</keyword>
<evidence type="ECO:0000256" key="1">
    <source>
        <dbReference type="SAM" id="Phobius"/>
    </source>
</evidence>
<sequence length="73" mass="8255">MSSLDSQREHMLSNGKNHKIRGLLIDEEGKGEPDIDEDFEIETKLNIVHYFCIFLAVGLALCTVSATIYAWVE</sequence>
<organism evidence="2 3">
    <name type="scientific">Blepharisma stoltei</name>
    <dbReference type="NCBI Taxonomy" id="1481888"/>
    <lineage>
        <taxon>Eukaryota</taxon>
        <taxon>Sar</taxon>
        <taxon>Alveolata</taxon>
        <taxon>Ciliophora</taxon>
        <taxon>Postciliodesmatophora</taxon>
        <taxon>Heterotrichea</taxon>
        <taxon>Heterotrichida</taxon>
        <taxon>Blepharismidae</taxon>
        <taxon>Blepharisma</taxon>
    </lineage>
</organism>
<dbReference type="EMBL" id="CAJZBQ010000057">
    <property type="protein sequence ID" value="CAG9333905.1"/>
    <property type="molecule type" value="Genomic_DNA"/>
</dbReference>
<feature type="transmembrane region" description="Helical" evidence="1">
    <location>
        <begin position="47"/>
        <end position="72"/>
    </location>
</feature>
<keyword evidence="1" id="KW-1133">Transmembrane helix</keyword>
<keyword evidence="1" id="KW-0472">Membrane</keyword>
<dbReference type="Proteomes" id="UP001162131">
    <property type="component" value="Unassembled WGS sequence"/>
</dbReference>
<reference evidence="2" key="1">
    <citation type="submission" date="2021-09" db="EMBL/GenBank/DDBJ databases">
        <authorList>
            <consortium name="AG Swart"/>
            <person name="Singh M."/>
            <person name="Singh A."/>
            <person name="Seah K."/>
            <person name="Emmerich C."/>
        </authorList>
    </citation>
    <scope>NUCLEOTIDE SEQUENCE</scope>
    <source>
        <strain evidence="2">ATCC30299</strain>
    </source>
</reference>
<accession>A0AAU9K261</accession>
<dbReference type="AlphaFoldDB" id="A0AAU9K261"/>
<evidence type="ECO:0000313" key="2">
    <source>
        <dbReference type="EMBL" id="CAG9333905.1"/>
    </source>
</evidence>
<keyword evidence="3" id="KW-1185">Reference proteome</keyword>
<proteinExistence type="predicted"/>
<name>A0AAU9K261_9CILI</name>
<protein>
    <submittedName>
        <fullName evidence="2">Uncharacterized protein</fullName>
    </submittedName>
</protein>
<gene>
    <name evidence="2" type="ORF">BSTOLATCC_MIC59714</name>
</gene>